<dbReference type="Proteomes" id="UP001162992">
    <property type="component" value="Chromosome 21"/>
</dbReference>
<accession>A0ACC2AJH0</accession>
<name>A0ACC2AJH0_DIPCM</name>
<proteinExistence type="predicted"/>
<gene>
    <name evidence="1" type="ORF">O6H91_21G036100</name>
</gene>
<keyword evidence="2" id="KW-1185">Reference proteome</keyword>
<protein>
    <submittedName>
        <fullName evidence="1">Uncharacterized protein</fullName>
    </submittedName>
</protein>
<sequence length="100" mass="11024">MSRNGIIAFFLTIAIISSHPSPPLRPRPHLLQLLNHVLALPSNLRVFSGFLLLLILAFCWSLRAASFTEPGGSPRGLMEKELGDAIGWWPISKDSTTTML</sequence>
<evidence type="ECO:0000313" key="1">
    <source>
        <dbReference type="EMBL" id="KAJ7517702.1"/>
    </source>
</evidence>
<organism evidence="1 2">
    <name type="scientific">Diphasiastrum complanatum</name>
    <name type="common">Issler's clubmoss</name>
    <name type="synonym">Lycopodium complanatum</name>
    <dbReference type="NCBI Taxonomy" id="34168"/>
    <lineage>
        <taxon>Eukaryota</taxon>
        <taxon>Viridiplantae</taxon>
        <taxon>Streptophyta</taxon>
        <taxon>Embryophyta</taxon>
        <taxon>Tracheophyta</taxon>
        <taxon>Lycopodiopsida</taxon>
        <taxon>Lycopodiales</taxon>
        <taxon>Lycopodiaceae</taxon>
        <taxon>Lycopodioideae</taxon>
        <taxon>Diphasiastrum</taxon>
    </lineage>
</organism>
<reference evidence="2" key="1">
    <citation type="journal article" date="2024" name="Proc. Natl. Acad. Sci. U.S.A.">
        <title>Extraordinary preservation of gene collinearity over three hundred million years revealed in homosporous lycophytes.</title>
        <authorList>
            <person name="Li C."/>
            <person name="Wickell D."/>
            <person name="Kuo L.Y."/>
            <person name="Chen X."/>
            <person name="Nie B."/>
            <person name="Liao X."/>
            <person name="Peng D."/>
            <person name="Ji J."/>
            <person name="Jenkins J."/>
            <person name="Williams M."/>
            <person name="Shu S."/>
            <person name="Plott C."/>
            <person name="Barry K."/>
            <person name="Rajasekar S."/>
            <person name="Grimwood J."/>
            <person name="Han X."/>
            <person name="Sun S."/>
            <person name="Hou Z."/>
            <person name="He W."/>
            <person name="Dai G."/>
            <person name="Sun C."/>
            <person name="Schmutz J."/>
            <person name="Leebens-Mack J.H."/>
            <person name="Li F.W."/>
            <person name="Wang L."/>
        </authorList>
    </citation>
    <scope>NUCLEOTIDE SEQUENCE [LARGE SCALE GENOMIC DNA]</scope>
    <source>
        <strain evidence="2">cv. PW_Plant_1</strain>
    </source>
</reference>
<comment type="caution">
    <text evidence="1">The sequence shown here is derived from an EMBL/GenBank/DDBJ whole genome shotgun (WGS) entry which is preliminary data.</text>
</comment>
<evidence type="ECO:0000313" key="2">
    <source>
        <dbReference type="Proteomes" id="UP001162992"/>
    </source>
</evidence>
<dbReference type="EMBL" id="CM055112">
    <property type="protein sequence ID" value="KAJ7517702.1"/>
    <property type="molecule type" value="Genomic_DNA"/>
</dbReference>